<reference evidence="1 2" key="1">
    <citation type="journal article" date="2014" name="Genome Announc.">
        <title>Draft Genome Sequence of Xylella fastidiosa Pear Leaf Scorch Strain in Taiwan.</title>
        <authorList>
            <person name="Su C.C."/>
            <person name="Deng W.L."/>
            <person name="Jan F.J."/>
            <person name="Chang C.J."/>
            <person name="Huang H."/>
            <person name="Chen J."/>
        </authorList>
    </citation>
    <scope>NUCLEOTIDE SEQUENCE [LARGE SCALE GENOMIC DNA]</scope>
    <source>
        <strain evidence="1 2">PLS229</strain>
    </source>
</reference>
<proteinExistence type="predicted"/>
<gene>
    <name evidence="1" type="ORF">AF72_03420</name>
</gene>
<evidence type="ECO:0000313" key="2">
    <source>
        <dbReference type="Proteomes" id="UP000020406"/>
    </source>
</evidence>
<name>Z9JL76_9GAMM</name>
<dbReference type="Proteomes" id="UP000020406">
    <property type="component" value="Unassembled WGS sequence"/>
</dbReference>
<dbReference type="AlphaFoldDB" id="Z9JL76"/>
<protein>
    <submittedName>
        <fullName evidence="1">Uncharacterized protein</fullName>
    </submittedName>
</protein>
<accession>Z9JL76</accession>
<dbReference type="KEGG" id="xtw:AB672_09480"/>
<evidence type="ECO:0000313" key="1">
    <source>
        <dbReference type="EMBL" id="EWS78944.1"/>
    </source>
</evidence>
<dbReference type="EMBL" id="JDSQ01000004">
    <property type="protein sequence ID" value="EWS78944.1"/>
    <property type="molecule type" value="Genomic_DNA"/>
</dbReference>
<organism evidence="1 2">
    <name type="scientific">Xylella taiwanensis</name>
    <dbReference type="NCBI Taxonomy" id="1444770"/>
    <lineage>
        <taxon>Bacteria</taxon>
        <taxon>Pseudomonadati</taxon>
        <taxon>Pseudomonadota</taxon>
        <taxon>Gammaproteobacteria</taxon>
        <taxon>Lysobacterales</taxon>
        <taxon>Lysobacteraceae</taxon>
        <taxon>Xylella</taxon>
    </lineage>
</organism>
<comment type="caution">
    <text evidence="1">The sequence shown here is derived from an EMBL/GenBank/DDBJ whole genome shotgun (WGS) entry which is preliminary data.</text>
</comment>
<sequence>MRQIDGCIKHKRDTIHLQKYPQRWLYGFREKNLMQTQYPPVKKGGKPACRSWHHTLVVVTNIVY</sequence>